<comment type="caution">
    <text evidence="1">The sequence shown here is derived from an EMBL/GenBank/DDBJ whole genome shotgun (WGS) entry which is preliminary data.</text>
</comment>
<accession>A0A2H1CML1</accession>
<proteinExistence type="predicted"/>
<protein>
    <submittedName>
        <fullName evidence="1">Uncharacterized protein</fullName>
    </submittedName>
</protein>
<dbReference type="Proteomes" id="UP000230066">
    <property type="component" value="Unassembled WGS sequence"/>
</dbReference>
<evidence type="ECO:0000313" key="1">
    <source>
        <dbReference type="EMBL" id="THD26669.1"/>
    </source>
</evidence>
<reference evidence="1" key="1">
    <citation type="submission" date="2019-03" db="EMBL/GenBank/DDBJ databases">
        <title>Improved annotation for the trematode Fasciola hepatica.</title>
        <authorList>
            <person name="Choi Y.-J."/>
            <person name="Martin J."/>
            <person name="Mitreva M."/>
        </authorList>
    </citation>
    <scope>NUCLEOTIDE SEQUENCE [LARGE SCALE GENOMIC DNA]</scope>
</reference>
<gene>
    <name evidence="1" type="ORF">D915_002624</name>
</gene>
<organism evidence="1 2">
    <name type="scientific">Fasciola hepatica</name>
    <name type="common">Liver fluke</name>
    <dbReference type="NCBI Taxonomy" id="6192"/>
    <lineage>
        <taxon>Eukaryota</taxon>
        <taxon>Metazoa</taxon>
        <taxon>Spiralia</taxon>
        <taxon>Lophotrochozoa</taxon>
        <taxon>Platyhelminthes</taxon>
        <taxon>Trematoda</taxon>
        <taxon>Digenea</taxon>
        <taxon>Plagiorchiida</taxon>
        <taxon>Echinostomata</taxon>
        <taxon>Echinostomatoidea</taxon>
        <taxon>Fasciolidae</taxon>
        <taxon>Fasciola</taxon>
    </lineage>
</organism>
<dbReference type="EMBL" id="JXXN02000665">
    <property type="protein sequence ID" value="THD26669.1"/>
    <property type="molecule type" value="Genomic_DNA"/>
</dbReference>
<dbReference type="AlphaFoldDB" id="A0A2H1CML1"/>
<keyword evidence="2" id="KW-1185">Reference proteome</keyword>
<sequence length="118" mass="12937">MALLSMAFIGVLLLVITPTEAKAVVPKGDRCAKLVLETLTKCFLEPLNKKSCKKKNKLKELKKNISKLREKDLTTLVDMCNHCSGCKKDGKACVTGRMALGANNCAHLLKIFGKFGKK</sequence>
<name>A0A2H1CML1_FASHE</name>
<evidence type="ECO:0000313" key="2">
    <source>
        <dbReference type="Proteomes" id="UP000230066"/>
    </source>
</evidence>